<accession>A0AAD6DMB4</accession>
<keyword evidence="3" id="KW-1185">Reference proteome</keyword>
<dbReference type="EMBL" id="JAQJAE010000006">
    <property type="protein sequence ID" value="KAJ5589054.1"/>
    <property type="molecule type" value="Genomic_DNA"/>
</dbReference>
<evidence type="ECO:0000256" key="1">
    <source>
        <dbReference type="SAM" id="MobiDB-lite"/>
    </source>
</evidence>
<proteinExistence type="predicted"/>
<name>A0AAD6DMB4_9EURO</name>
<evidence type="ECO:0000313" key="2">
    <source>
        <dbReference type="EMBL" id="KAJ5589054.1"/>
    </source>
</evidence>
<dbReference type="GeneID" id="81593028"/>
<comment type="caution">
    <text evidence="2">The sequence shown here is derived from an EMBL/GenBank/DDBJ whole genome shotgun (WGS) entry which is preliminary data.</text>
</comment>
<feature type="compositionally biased region" description="Polar residues" evidence="1">
    <location>
        <begin position="46"/>
        <end position="65"/>
    </location>
</feature>
<feature type="region of interest" description="Disordered" evidence="1">
    <location>
        <begin position="37"/>
        <end position="65"/>
    </location>
</feature>
<reference evidence="2" key="1">
    <citation type="journal article" date="2023" name="IMA Fungus">
        <title>Comparative genomic study of the Penicillium genus elucidates a diverse pangenome and 15 lateral gene transfer events.</title>
        <authorList>
            <person name="Petersen C."/>
            <person name="Sorensen T."/>
            <person name="Nielsen M.R."/>
            <person name="Sondergaard T.E."/>
            <person name="Sorensen J.L."/>
            <person name="Fitzpatrick D.A."/>
            <person name="Frisvad J.C."/>
            <person name="Nielsen K.L."/>
        </authorList>
    </citation>
    <scope>NUCLEOTIDE SEQUENCE</scope>
    <source>
        <strain evidence="2">IBT 12815</strain>
    </source>
</reference>
<dbReference type="RefSeq" id="XP_056748073.1">
    <property type="nucleotide sequence ID" value="XM_056902786.1"/>
</dbReference>
<dbReference type="Proteomes" id="UP001213799">
    <property type="component" value="Unassembled WGS sequence"/>
</dbReference>
<protein>
    <submittedName>
        <fullName evidence="2">Uncharacterized protein</fullName>
    </submittedName>
</protein>
<gene>
    <name evidence="2" type="ORF">N7537_011732</name>
</gene>
<reference evidence="2" key="2">
    <citation type="submission" date="2023-01" db="EMBL/GenBank/DDBJ databases">
        <authorList>
            <person name="Petersen C."/>
        </authorList>
    </citation>
    <scope>NUCLEOTIDE SEQUENCE</scope>
    <source>
        <strain evidence="2">IBT 12815</strain>
    </source>
</reference>
<dbReference type="AlphaFoldDB" id="A0AAD6DMB4"/>
<sequence length="65" mass="7122">MHPAYPYGAAPFEPLDVIQVNMAIICTTATRIISRVRKTVRESHTKNQSTAGQGSYSHSSNTSSR</sequence>
<organism evidence="2 3">
    <name type="scientific">Penicillium hordei</name>
    <dbReference type="NCBI Taxonomy" id="40994"/>
    <lineage>
        <taxon>Eukaryota</taxon>
        <taxon>Fungi</taxon>
        <taxon>Dikarya</taxon>
        <taxon>Ascomycota</taxon>
        <taxon>Pezizomycotina</taxon>
        <taxon>Eurotiomycetes</taxon>
        <taxon>Eurotiomycetidae</taxon>
        <taxon>Eurotiales</taxon>
        <taxon>Aspergillaceae</taxon>
        <taxon>Penicillium</taxon>
    </lineage>
</organism>
<evidence type="ECO:0000313" key="3">
    <source>
        <dbReference type="Proteomes" id="UP001213799"/>
    </source>
</evidence>